<reference evidence="1" key="1">
    <citation type="submission" date="2021-01" db="EMBL/GenBank/DDBJ databases">
        <authorList>
            <person name="Corre E."/>
            <person name="Pelletier E."/>
            <person name="Niang G."/>
            <person name="Scheremetjew M."/>
            <person name="Finn R."/>
            <person name="Kale V."/>
            <person name="Holt S."/>
            <person name="Cochrane G."/>
            <person name="Meng A."/>
            <person name="Brown T."/>
            <person name="Cohen L."/>
        </authorList>
    </citation>
    <scope>NUCLEOTIDE SEQUENCE</scope>
    <source>
        <strain evidence="1">CCMP281</strain>
    </source>
</reference>
<gene>
    <name evidence="1" type="ORF">HERI1096_LOCUS28502</name>
</gene>
<dbReference type="EMBL" id="HBHX01051619">
    <property type="protein sequence ID" value="CAE0131106.1"/>
    <property type="molecule type" value="Transcribed_RNA"/>
</dbReference>
<sequence length="204" mass="22134">MDDERLMLELARQQQLIEALIATQRSLLEQRDHLSDELCGQMERLWSDVSSSPTSVIPSSKKKRAAFEPACTDDIEVSGDIDEHVTYRCIGGTEVGMDQTIDPDTITYRSLSVSSADLGLDMADEFAADDPALPSTEPVGRSVSAEPDVPSEIASSLAQRVEILSKICAFLEQKESEWTDAAAAAGIMETALQLSQPLSQLVAC</sequence>
<protein>
    <submittedName>
        <fullName evidence="1">Uncharacterized protein</fullName>
    </submittedName>
</protein>
<name>A0A7S3F9E3_9EUKA</name>
<organism evidence="1">
    <name type="scientific">Haptolina ericina</name>
    <dbReference type="NCBI Taxonomy" id="156174"/>
    <lineage>
        <taxon>Eukaryota</taxon>
        <taxon>Haptista</taxon>
        <taxon>Haptophyta</taxon>
        <taxon>Prymnesiophyceae</taxon>
        <taxon>Prymnesiales</taxon>
        <taxon>Prymnesiaceae</taxon>
        <taxon>Haptolina</taxon>
    </lineage>
</organism>
<accession>A0A7S3F9E3</accession>
<proteinExistence type="predicted"/>
<evidence type="ECO:0000313" key="1">
    <source>
        <dbReference type="EMBL" id="CAE0131106.1"/>
    </source>
</evidence>
<dbReference type="AlphaFoldDB" id="A0A7S3F9E3"/>